<reference evidence="1" key="1">
    <citation type="submission" date="2019-08" db="EMBL/GenBank/DDBJ databases">
        <title>The improved chromosome-level genome for the pearl oyster Pinctada fucata martensii using PacBio sequencing and Hi-C.</title>
        <authorList>
            <person name="Zheng Z."/>
        </authorList>
    </citation>
    <scope>NUCLEOTIDE SEQUENCE</scope>
    <source>
        <strain evidence="1">ZZ-2019</strain>
        <tissue evidence="1">Adductor muscle</tissue>
    </source>
</reference>
<dbReference type="PANTHER" id="PTHR14187:SF5">
    <property type="entry name" value="HEAT SHOCK 70 KDA PROTEIN 12A"/>
    <property type="match status" value="1"/>
</dbReference>
<protein>
    <submittedName>
        <fullName evidence="1">Uncharacterized protein</fullName>
    </submittedName>
</protein>
<dbReference type="EMBL" id="VSWD01000014">
    <property type="protein sequence ID" value="KAK3082832.1"/>
    <property type="molecule type" value="Genomic_DNA"/>
</dbReference>
<comment type="caution">
    <text evidence="1">The sequence shown here is derived from an EMBL/GenBank/DDBJ whole genome shotgun (WGS) entry which is preliminary data.</text>
</comment>
<organism evidence="1 2">
    <name type="scientific">Pinctada imbricata</name>
    <name type="common">Atlantic pearl-oyster</name>
    <name type="synonym">Pinctada martensii</name>
    <dbReference type="NCBI Taxonomy" id="66713"/>
    <lineage>
        <taxon>Eukaryota</taxon>
        <taxon>Metazoa</taxon>
        <taxon>Spiralia</taxon>
        <taxon>Lophotrochozoa</taxon>
        <taxon>Mollusca</taxon>
        <taxon>Bivalvia</taxon>
        <taxon>Autobranchia</taxon>
        <taxon>Pteriomorphia</taxon>
        <taxon>Pterioida</taxon>
        <taxon>Pterioidea</taxon>
        <taxon>Pteriidae</taxon>
        <taxon>Pinctada</taxon>
    </lineage>
</organism>
<evidence type="ECO:0000313" key="2">
    <source>
        <dbReference type="Proteomes" id="UP001186944"/>
    </source>
</evidence>
<dbReference type="PANTHER" id="PTHR14187">
    <property type="entry name" value="ALPHA KINASE/ELONGATION FACTOR 2 KINASE"/>
    <property type="match status" value="1"/>
</dbReference>
<accession>A0AA89BJ63</accession>
<gene>
    <name evidence="1" type="ORF">FSP39_006592</name>
</gene>
<dbReference type="Proteomes" id="UP001186944">
    <property type="component" value="Unassembled WGS sequence"/>
</dbReference>
<name>A0AA89BJ63_PINIB</name>
<keyword evidence="2" id="KW-1185">Reference proteome</keyword>
<proteinExistence type="predicted"/>
<dbReference type="AlphaFoldDB" id="A0AA89BJ63"/>
<evidence type="ECO:0000313" key="1">
    <source>
        <dbReference type="EMBL" id="KAK3082832.1"/>
    </source>
</evidence>
<sequence>MVGGLAESDIIYRAVKFEFASGLQIYRPEDADLVVLKGAVHLGLDPLAVMSRISRFTYGIRVFEVFDHRIHLEEKMVQRNGRYVCKDVYSKKFTIGETVEVGSVTQFKVFDTFIPDREDKRVDPLRVEIYVSELKEPRYTTDDTCKKLCSIIIEPYDDKWPVTVKGLVTFEVARSELIATFRDINTQRTAKCKFDFM</sequence>